<dbReference type="InterPro" id="IPR004046">
    <property type="entry name" value="GST_C"/>
</dbReference>
<organism evidence="4 6">
    <name type="scientific">Dracunculus medinensis</name>
    <name type="common">Guinea worm</name>
    <dbReference type="NCBI Taxonomy" id="318479"/>
    <lineage>
        <taxon>Eukaryota</taxon>
        <taxon>Metazoa</taxon>
        <taxon>Ecdysozoa</taxon>
        <taxon>Nematoda</taxon>
        <taxon>Chromadorea</taxon>
        <taxon>Rhabditida</taxon>
        <taxon>Spirurina</taxon>
        <taxon>Dracunculoidea</taxon>
        <taxon>Dracunculidae</taxon>
        <taxon>Dracunculus</taxon>
    </lineage>
</organism>
<accession>A0A0N4ULU7</accession>
<dbReference type="SFLD" id="SFLDS00019">
    <property type="entry name" value="Glutathione_Transferase_(cytos"/>
    <property type="match status" value="1"/>
</dbReference>
<gene>
    <name evidence="3" type="ORF">DME_LOCUS10477</name>
</gene>
<dbReference type="SUPFAM" id="SSF52833">
    <property type="entry name" value="Thioredoxin-like"/>
    <property type="match status" value="1"/>
</dbReference>
<feature type="domain" description="GST N-terminal" evidence="1">
    <location>
        <begin position="5"/>
        <end position="82"/>
    </location>
</feature>
<name>A0A0N4ULU7_DRAME</name>
<evidence type="ECO:0000313" key="5">
    <source>
        <dbReference type="Proteomes" id="UP000274756"/>
    </source>
</evidence>
<dbReference type="InterPro" id="IPR036249">
    <property type="entry name" value="Thioredoxin-like_sf"/>
</dbReference>
<dbReference type="InterPro" id="IPR036282">
    <property type="entry name" value="Glutathione-S-Trfase_C_sf"/>
</dbReference>
<dbReference type="InterPro" id="IPR040079">
    <property type="entry name" value="Glutathione_S-Trfase"/>
</dbReference>
<evidence type="ECO:0000313" key="6">
    <source>
        <dbReference type="WBParaSite" id="DME_0000878901-mRNA-1"/>
    </source>
</evidence>
<dbReference type="Proteomes" id="UP000274756">
    <property type="component" value="Unassembled WGS sequence"/>
</dbReference>
<dbReference type="AlphaFoldDB" id="A0A0N4ULU7"/>
<protein>
    <submittedName>
        <fullName evidence="6">Glutathione S-transferase</fullName>
    </submittedName>
</protein>
<dbReference type="GO" id="GO:0004364">
    <property type="term" value="F:glutathione transferase activity"/>
    <property type="evidence" value="ECO:0007669"/>
    <property type="project" value="UniProtKB-ARBA"/>
</dbReference>
<proteinExistence type="predicted"/>
<evidence type="ECO:0000259" key="2">
    <source>
        <dbReference type="PROSITE" id="PS50405"/>
    </source>
</evidence>
<dbReference type="EMBL" id="UYYG01001219">
    <property type="protein sequence ID" value="VDN60504.1"/>
    <property type="molecule type" value="Genomic_DNA"/>
</dbReference>
<dbReference type="SUPFAM" id="SSF47616">
    <property type="entry name" value="GST C-terminal domain-like"/>
    <property type="match status" value="1"/>
</dbReference>
<dbReference type="Gene3D" id="3.40.30.10">
    <property type="entry name" value="Glutaredoxin"/>
    <property type="match status" value="1"/>
</dbReference>
<reference evidence="3 5" key="2">
    <citation type="submission" date="2018-11" db="EMBL/GenBank/DDBJ databases">
        <authorList>
            <consortium name="Pathogen Informatics"/>
        </authorList>
    </citation>
    <scope>NUCLEOTIDE SEQUENCE [LARGE SCALE GENOMIC DNA]</scope>
</reference>
<dbReference type="InterPro" id="IPR050213">
    <property type="entry name" value="GST_superfamily"/>
</dbReference>
<dbReference type="PROSITE" id="PS50404">
    <property type="entry name" value="GST_NTER"/>
    <property type="match status" value="1"/>
</dbReference>
<sequence length="206" mass="23880">MQQTPHYKLYFFNAMGRAEIIRLIFAHCAVPYEDIRLTKDEFEQKKDTFPFGLLPVLDEDGKILSQSHAIATYLAAKYGLNGANDWEAAKIQEFFGVFADLANKAIPIFRMPDGSEKSQKMTEFAKHNLAPLFKRLSKILLENQNTYFVGKQLTVADLNMLCIIGLFGHMFPDTIKEHENLKQFRERIMNLPNIKKWIETRPITEY</sequence>
<dbReference type="Pfam" id="PF02798">
    <property type="entry name" value="GST_N"/>
    <property type="match status" value="1"/>
</dbReference>
<dbReference type="CDD" id="cd03039">
    <property type="entry name" value="GST_N_Sigma_like"/>
    <property type="match status" value="1"/>
</dbReference>
<dbReference type="PANTHER" id="PTHR11571">
    <property type="entry name" value="GLUTATHIONE S-TRANSFERASE"/>
    <property type="match status" value="1"/>
</dbReference>
<dbReference type="CDD" id="cd03192">
    <property type="entry name" value="GST_C_Sigma_like"/>
    <property type="match status" value="1"/>
</dbReference>
<dbReference type="Pfam" id="PF14497">
    <property type="entry name" value="GST_C_3"/>
    <property type="match status" value="1"/>
</dbReference>
<dbReference type="InterPro" id="IPR010987">
    <property type="entry name" value="Glutathione-S-Trfase_C-like"/>
</dbReference>
<reference evidence="6" key="1">
    <citation type="submission" date="2017-02" db="UniProtKB">
        <authorList>
            <consortium name="WormBaseParasite"/>
        </authorList>
    </citation>
    <scope>IDENTIFICATION</scope>
</reference>
<dbReference type="Gene3D" id="1.20.1050.10">
    <property type="match status" value="1"/>
</dbReference>
<evidence type="ECO:0000313" key="4">
    <source>
        <dbReference type="Proteomes" id="UP000038040"/>
    </source>
</evidence>
<evidence type="ECO:0000259" key="1">
    <source>
        <dbReference type="PROSITE" id="PS50404"/>
    </source>
</evidence>
<dbReference type="PROSITE" id="PS50405">
    <property type="entry name" value="GST_CTER"/>
    <property type="match status" value="1"/>
</dbReference>
<dbReference type="FunFam" id="1.20.1050.10:FF:000030">
    <property type="entry name" value="Glutathione S-transferase S1"/>
    <property type="match status" value="1"/>
</dbReference>
<dbReference type="STRING" id="318479.A0A0N4ULU7"/>
<dbReference type="PANTHER" id="PTHR11571:SF150">
    <property type="entry name" value="GLUTATHIONE S-TRANSFERASE"/>
    <property type="match status" value="1"/>
</dbReference>
<evidence type="ECO:0000313" key="3">
    <source>
        <dbReference type="EMBL" id="VDN60504.1"/>
    </source>
</evidence>
<dbReference type="Proteomes" id="UP000038040">
    <property type="component" value="Unplaced"/>
</dbReference>
<feature type="domain" description="GST C-terminal" evidence="2">
    <location>
        <begin position="84"/>
        <end position="206"/>
    </location>
</feature>
<dbReference type="InterPro" id="IPR004045">
    <property type="entry name" value="Glutathione_S-Trfase_N"/>
</dbReference>
<dbReference type="WBParaSite" id="DME_0000878901-mRNA-1">
    <property type="protein sequence ID" value="DME_0000878901-mRNA-1"/>
    <property type="gene ID" value="DME_0000878901"/>
</dbReference>
<keyword evidence="5" id="KW-1185">Reference proteome</keyword>
<dbReference type="OrthoDB" id="414243at2759"/>
<dbReference type="GO" id="GO:0006749">
    <property type="term" value="P:glutathione metabolic process"/>
    <property type="evidence" value="ECO:0007669"/>
    <property type="project" value="TreeGrafter"/>
</dbReference>